<dbReference type="Proteomes" id="UP000016033">
    <property type="component" value="Unassembled WGS sequence"/>
</dbReference>
<sequence>MTITTRVPRGVSSHGGEFTARHRTEADGTLAPAQFTPLEAFRDASPKKQATMMVDALDRFDALTPLQKMEEWRLAGDSKLAVVFTAHSPEDCSRCGGYWFLERDDEQPYCPQCAGLVGR</sequence>
<evidence type="ECO:0000256" key="1">
    <source>
        <dbReference type="SAM" id="MobiDB-lite"/>
    </source>
</evidence>
<comment type="caution">
    <text evidence="2">The sequence shown here is derived from an EMBL/GenBank/DDBJ whole genome shotgun (WGS) entry which is preliminary data.</text>
</comment>
<dbReference type="RefSeq" id="WP_021200925.1">
    <property type="nucleotide sequence ID" value="NZ_ATAO01000206.1"/>
</dbReference>
<feature type="region of interest" description="Disordered" evidence="1">
    <location>
        <begin position="1"/>
        <end position="29"/>
    </location>
</feature>
<gene>
    <name evidence="2" type="ORF">L687_05080</name>
</gene>
<evidence type="ECO:0000313" key="2">
    <source>
        <dbReference type="EMBL" id="EQM74834.1"/>
    </source>
</evidence>
<organism evidence="2 3">
    <name type="scientific">Microbacterium maritypicum MF109</name>
    <dbReference type="NCBI Taxonomy" id="1333857"/>
    <lineage>
        <taxon>Bacteria</taxon>
        <taxon>Bacillati</taxon>
        <taxon>Actinomycetota</taxon>
        <taxon>Actinomycetes</taxon>
        <taxon>Micrococcales</taxon>
        <taxon>Microbacteriaceae</taxon>
        <taxon>Microbacterium</taxon>
    </lineage>
</organism>
<name>T5KH95_MICMQ</name>
<accession>T5KH95</accession>
<proteinExistence type="predicted"/>
<protein>
    <submittedName>
        <fullName evidence="2">Uncharacterized protein</fullName>
    </submittedName>
</protein>
<evidence type="ECO:0000313" key="3">
    <source>
        <dbReference type="Proteomes" id="UP000016033"/>
    </source>
</evidence>
<dbReference type="AlphaFoldDB" id="T5KH95"/>
<dbReference type="EMBL" id="ATAO01000206">
    <property type="protein sequence ID" value="EQM74834.1"/>
    <property type="molecule type" value="Genomic_DNA"/>
</dbReference>
<dbReference type="PATRIC" id="fig|1333857.3.peg.2995"/>
<reference evidence="2 3" key="1">
    <citation type="journal article" date="2013" name="Genome Announc.">
        <title>Whole-genome sequences of five oyster-associated bacteria show potential for crude oil hydrocarbon degradation.</title>
        <authorList>
            <person name="Chauhan A."/>
            <person name="Green S."/>
            <person name="Pathak A."/>
            <person name="Thomas J."/>
            <person name="Venkatramanan R."/>
        </authorList>
    </citation>
    <scope>NUCLEOTIDE SEQUENCE [LARGE SCALE GENOMIC DNA]</scope>
    <source>
        <strain evidence="2 3">MF109</strain>
    </source>
</reference>